<organism evidence="2 3">
    <name type="scientific">Raphidocelis subcapitata</name>
    <dbReference type="NCBI Taxonomy" id="307507"/>
    <lineage>
        <taxon>Eukaryota</taxon>
        <taxon>Viridiplantae</taxon>
        <taxon>Chlorophyta</taxon>
        <taxon>core chlorophytes</taxon>
        <taxon>Chlorophyceae</taxon>
        <taxon>CS clade</taxon>
        <taxon>Sphaeropleales</taxon>
        <taxon>Selenastraceae</taxon>
        <taxon>Raphidocelis</taxon>
    </lineage>
</organism>
<reference evidence="2 3" key="1">
    <citation type="journal article" date="2018" name="Sci. Rep.">
        <title>Raphidocelis subcapitata (=Pseudokirchneriella subcapitata) provides an insight into genome evolution and environmental adaptations in the Sphaeropleales.</title>
        <authorList>
            <person name="Suzuki S."/>
            <person name="Yamaguchi H."/>
            <person name="Nakajima N."/>
            <person name="Kawachi M."/>
        </authorList>
    </citation>
    <scope>NUCLEOTIDE SEQUENCE [LARGE SCALE GENOMIC DNA]</scope>
    <source>
        <strain evidence="2 3">NIES-35</strain>
    </source>
</reference>
<gene>
    <name evidence="2" type="ORF">Rsub_11862</name>
</gene>
<sequence length="977" mass="98321">MDVLRSPTARGCTLVAASGSGAEQAGPALAALAAAAVAPSTTWRIDAATGGGAADALAAAEEVLRVASAAAAESAEGASVPIILLGPEACSCDRLLGRLQSLLLNGSGPTGALRAVLVAGSLVDLQRIACGFPHLVGPQAYVLVYSEEAAAAQLESDCLRALLASEAAQGALRQHTARAAEHQCAEAQRPTQPADAVQQRHKAAAGIACAVAEMHRSVVKACTAQRPAAAAQPPSTTVAHRVLAAAVRLHRTSQKLLERRRLALHGGVRRAARVRAELQSALDAVGAPEGSASSAAGSSDDSGAERADAWRAAVAGLAPLEASWGLQLRDLDSCEARLLGDSLVAAARAEYTGWLLPARVAVPWPAALVEAAGVGVSTLAGPQSSRPAVAAAAALPLPSRELLAGCGCGAGLIEDETVPALQADLALVAAASRRAVLLLDTDAAPLLQLLVATARRFDTDRAGEGPGGDAGWEVLELLVGANLPAICDAARQAAQAALRRGASVAVKLGHLRALHLAEVEQLVLDLAAQHWLAQLPTSQQPHAPPGAGSSGVSGADADALLDCWASEVDSALPQPLLVFVAAVDSDDHQLRPSIAASCTVVPAPWAAFHSGLGAAGQRGANADAAADLLAERVLGLLLAWKAPRVLRQLSVAVAAAADAAAALGVREGALLQRLAEAQGMAGAPGHAQLLLSSALAHHSAAAVRVVQLQAAAAAATASADVAGWRPLAKRLAAAWKRLVDGYAAAGAPPPPERLLWELLRRACAEALVSVQSSTLGAADVPPQRLPRPRSTSETSPSERSCSSSSEDPLEGLAEATNPGAQAAPASELLQRFEELLQAFLGEEGASSGGQSVRPTADISSAMRLLPAGCACLVLGSSARSALAAVRAAARAEQLPLAVALAPDAVAGQASCQGGWLVVLASSGTEASALAVRRLCGVVALGGRSFAGIVAAPLAASRQLLAAAPAGALVPLLCLSQE</sequence>
<dbReference type="InParanoid" id="A0A2V0PHN3"/>
<protein>
    <submittedName>
        <fullName evidence="2">Uncharacterized protein</fullName>
    </submittedName>
</protein>
<feature type="compositionally biased region" description="Low complexity" evidence="1">
    <location>
        <begin position="788"/>
        <end position="806"/>
    </location>
</feature>
<dbReference type="EMBL" id="BDRX01000128">
    <property type="protein sequence ID" value="GBF98532.1"/>
    <property type="molecule type" value="Genomic_DNA"/>
</dbReference>
<dbReference type="Proteomes" id="UP000247498">
    <property type="component" value="Unassembled WGS sequence"/>
</dbReference>
<evidence type="ECO:0000313" key="3">
    <source>
        <dbReference type="Proteomes" id="UP000247498"/>
    </source>
</evidence>
<feature type="region of interest" description="Disordered" evidence="1">
    <location>
        <begin position="777"/>
        <end position="820"/>
    </location>
</feature>
<accession>A0A2V0PHN3</accession>
<comment type="caution">
    <text evidence="2">The sequence shown here is derived from an EMBL/GenBank/DDBJ whole genome shotgun (WGS) entry which is preliminary data.</text>
</comment>
<dbReference type="AlphaFoldDB" id="A0A2V0PHN3"/>
<evidence type="ECO:0000256" key="1">
    <source>
        <dbReference type="SAM" id="MobiDB-lite"/>
    </source>
</evidence>
<name>A0A2V0PHN3_9CHLO</name>
<evidence type="ECO:0000313" key="2">
    <source>
        <dbReference type="EMBL" id="GBF98532.1"/>
    </source>
</evidence>
<keyword evidence="3" id="KW-1185">Reference proteome</keyword>
<proteinExistence type="predicted"/>